<name>A0ABD1G7L7_SALDI</name>
<comment type="subcellular location">
    <subcellularLocation>
        <location evidence="1">Secreted</location>
        <location evidence="1">Extracellular space</location>
    </subcellularLocation>
</comment>
<dbReference type="PANTHER" id="PTHR47965:SF68">
    <property type="entry name" value="BASIC 7S GLOBULIN-LIKE"/>
    <property type="match status" value="1"/>
</dbReference>
<dbReference type="Pfam" id="PF14541">
    <property type="entry name" value="TAXi_C"/>
    <property type="match status" value="1"/>
</dbReference>
<evidence type="ECO:0000256" key="1">
    <source>
        <dbReference type="ARBA" id="ARBA00004239"/>
    </source>
</evidence>
<dbReference type="GO" id="GO:0005576">
    <property type="term" value="C:extracellular region"/>
    <property type="evidence" value="ECO:0007669"/>
    <property type="project" value="UniProtKB-SubCell"/>
</dbReference>
<protein>
    <submittedName>
        <fullName evidence="7">Aspartic proteinase GIP2</fullName>
    </submittedName>
</protein>
<evidence type="ECO:0000256" key="3">
    <source>
        <dbReference type="ARBA" id="ARBA00022525"/>
    </source>
</evidence>
<keyword evidence="4 5" id="KW-0732">Signal</keyword>
<dbReference type="InterPro" id="IPR032799">
    <property type="entry name" value="TAXi_C"/>
</dbReference>
<organism evidence="7 8">
    <name type="scientific">Salvia divinorum</name>
    <name type="common">Maria pastora</name>
    <name type="synonym">Diviner's sage</name>
    <dbReference type="NCBI Taxonomy" id="28513"/>
    <lineage>
        <taxon>Eukaryota</taxon>
        <taxon>Viridiplantae</taxon>
        <taxon>Streptophyta</taxon>
        <taxon>Embryophyta</taxon>
        <taxon>Tracheophyta</taxon>
        <taxon>Spermatophyta</taxon>
        <taxon>Magnoliopsida</taxon>
        <taxon>eudicotyledons</taxon>
        <taxon>Gunneridae</taxon>
        <taxon>Pentapetalae</taxon>
        <taxon>asterids</taxon>
        <taxon>lamiids</taxon>
        <taxon>Lamiales</taxon>
        <taxon>Lamiaceae</taxon>
        <taxon>Nepetoideae</taxon>
        <taxon>Mentheae</taxon>
        <taxon>Salviinae</taxon>
        <taxon>Salvia</taxon>
        <taxon>Salvia subgen. Calosphace</taxon>
    </lineage>
</organism>
<evidence type="ECO:0000313" key="7">
    <source>
        <dbReference type="EMBL" id="KAL1538998.1"/>
    </source>
</evidence>
<dbReference type="EMBL" id="JBEAFC010000010">
    <property type="protein sequence ID" value="KAL1538998.1"/>
    <property type="molecule type" value="Genomic_DNA"/>
</dbReference>
<dbReference type="Pfam" id="PF14543">
    <property type="entry name" value="TAXi_N"/>
    <property type="match status" value="1"/>
</dbReference>
<dbReference type="PROSITE" id="PS51767">
    <property type="entry name" value="PEPTIDASE_A1"/>
    <property type="match status" value="1"/>
</dbReference>
<feature type="signal peptide" evidence="5">
    <location>
        <begin position="1"/>
        <end position="23"/>
    </location>
</feature>
<evidence type="ECO:0000313" key="8">
    <source>
        <dbReference type="Proteomes" id="UP001567538"/>
    </source>
</evidence>
<accession>A0ABD1G7L7</accession>
<evidence type="ECO:0000256" key="4">
    <source>
        <dbReference type="ARBA" id="ARBA00022729"/>
    </source>
</evidence>
<dbReference type="AlphaFoldDB" id="A0ABD1G7L7"/>
<dbReference type="InterPro" id="IPR032861">
    <property type="entry name" value="TAXi_N"/>
</dbReference>
<dbReference type="InterPro" id="IPR001461">
    <property type="entry name" value="Aspartic_peptidase_A1"/>
</dbReference>
<gene>
    <name evidence="7" type="ORF">AAHA92_27676</name>
</gene>
<dbReference type="Gene3D" id="2.40.70.10">
    <property type="entry name" value="Acid Proteases"/>
    <property type="match status" value="2"/>
</dbReference>
<keyword evidence="8" id="KW-1185">Reference proteome</keyword>
<dbReference type="Proteomes" id="UP001567538">
    <property type="component" value="Unassembled WGS sequence"/>
</dbReference>
<feature type="chain" id="PRO_5044753261" evidence="5">
    <location>
        <begin position="24"/>
        <end position="433"/>
    </location>
</feature>
<comment type="caution">
    <text evidence="7">The sequence shown here is derived from an EMBL/GenBank/DDBJ whole genome shotgun (WGS) entry which is preliminary data.</text>
</comment>
<comment type="similarity">
    <text evidence="2">Belongs to the peptidase A1 family.</text>
</comment>
<dbReference type="InterPro" id="IPR033121">
    <property type="entry name" value="PEPTIDASE_A1"/>
</dbReference>
<dbReference type="InterPro" id="IPR021109">
    <property type="entry name" value="Peptidase_aspartic_dom_sf"/>
</dbReference>
<evidence type="ECO:0000256" key="2">
    <source>
        <dbReference type="ARBA" id="ARBA00007447"/>
    </source>
</evidence>
<dbReference type="FunFam" id="2.40.70.10:FF:000041">
    <property type="entry name" value="Basic 7S globulin"/>
    <property type="match status" value="1"/>
</dbReference>
<evidence type="ECO:0000259" key="6">
    <source>
        <dbReference type="PROSITE" id="PS51767"/>
    </source>
</evidence>
<proteinExistence type="inferred from homology"/>
<dbReference type="SUPFAM" id="SSF50630">
    <property type="entry name" value="Acid proteases"/>
    <property type="match status" value="1"/>
</dbReference>
<feature type="domain" description="Peptidase A1" evidence="6">
    <location>
        <begin position="45"/>
        <end position="417"/>
    </location>
</feature>
<evidence type="ECO:0000256" key="5">
    <source>
        <dbReference type="SAM" id="SignalP"/>
    </source>
</evidence>
<dbReference type="PANTHER" id="PTHR47965">
    <property type="entry name" value="ASPARTYL PROTEASE-RELATED"/>
    <property type="match status" value="1"/>
</dbReference>
<sequence>MAYPTLSIFIISSLLVLSSFSNAKTPPKPKAFTFPIWKDDTANQYYTTIQIGSNATTLNVGIDLGGKLLWFNSLEYFSAADSFRPILCGTKQCKIADGIGCVFCFLSPPVPRCTNNTCSDYALNPFTGTSDYSGIGTDVLRVDSTRGTQYQVNNFPFKYAHDALLEGLATNMAGLVGLARTRVSLSAHLSSAFKIREKFALCIPSSRGNGSMIIGETAYTKPFQQISESIWTTPLIRNPSTSSSELVGNLTIQYFIGVKSIRVGETPLALNKTLLSINKRTGGGGTMIRTVRAYTSLHKSIYTALVNKFVKAAAAKNIKRVASVAPFGACFDSKTISNTKTGPDVPTVDFGLQSKSVFWRFYGSNTMVRTGDGVMCLAFVEEQPNLSGPTTSIVVGGYQMENHLLEFDVPASTLGFSSSLLLRDTSCSQFGAA</sequence>
<keyword evidence="3" id="KW-0964">Secreted</keyword>
<reference evidence="7 8" key="1">
    <citation type="submission" date="2024-06" db="EMBL/GenBank/DDBJ databases">
        <title>A chromosome level genome sequence of Diviner's sage (Salvia divinorum).</title>
        <authorList>
            <person name="Ford S.A."/>
            <person name="Ro D.-K."/>
            <person name="Ness R.W."/>
            <person name="Phillips M.A."/>
        </authorList>
    </citation>
    <scope>NUCLEOTIDE SEQUENCE [LARGE SCALE GENOMIC DNA]</scope>
    <source>
        <strain evidence="7">SAF-2024a</strain>
        <tissue evidence="7">Leaf</tissue>
    </source>
</reference>